<evidence type="ECO:0000259" key="8">
    <source>
        <dbReference type="PROSITE" id="PS51918"/>
    </source>
</evidence>
<dbReference type="SUPFAM" id="SSF102114">
    <property type="entry name" value="Radical SAM enzymes"/>
    <property type="match status" value="1"/>
</dbReference>
<dbReference type="PANTHER" id="PTHR11228:SF7">
    <property type="entry name" value="PQQA PEPTIDE CYCLASE"/>
    <property type="match status" value="1"/>
</dbReference>
<evidence type="ECO:0000256" key="3">
    <source>
        <dbReference type="ARBA" id="ARBA00022691"/>
    </source>
</evidence>
<feature type="domain" description="Radical SAM core" evidence="8">
    <location>
        <begin position="93"/>
        <end position="319"/>
    </location>
</feature>
<dbReference type="Pfam" id="PF04055">
    <property type="entry name" value="Radical_SAM"/>
    <property type="match status" value="1"/>
</dbReference>
<sequence>MLIFNNLLVNKNSDKFQPFLVNLLSGRRRLLNDDEVALVRSMSNKDRPASFNEAEAELYNKLIIEKQFLIDETRRLIEDKLIESGYFNLKNKYAEDYRFSIELTRACNMSCSYCYVRSRLNSGQNMTKDHVNAIFEFYSTYADDKNKIAETPYIRITGGEPLINRGTVDLINYIASKWEKSKLLLFTNGVNLLKYYDDLPLSRFGEIHISIDGIKDVHMNRRFSGVKPDNRIYDEIISGVQKLLTDGVNIKIKTTLDKTNYRRFEEFKDFLEENDISNSPYYEHLPGITLDYQNSLDISEESNNKYDIRKIQKYIAGLNPISPTFPSYSTLFKVLNRPKNEPYMPKYQRCNSQFLANYYFSCNGKVYFCDCVDENDGVVGTYFPNISIDETAVSNLLNRSVMRNERCKKCAYKFICLGGCPISARTKNAEMSCGIYADEDILDNLEYDYRWIR</sequence>
<dbReference type="InterPro" id="IPR058240">
    <property type="entry name" value="rSAM_sf"/>
</dbReference>
<dbReference type="Proteomes" id="UP001142078">
    <property type="component" value="Unassembled WGS sequence"/>
</dbReference>
<evidence type="ECO:0000256" key="1">
    <source>
        <dbReference type="ARBA" id="ARBA00001966"/>
    </source>
</evidence>
<dbReference type="InterPro" id="IPR013785">
    <property type="entry name" value="Aldolase_TIM"/>
</dbReference>
<dbReference type="InterPro" id="IPR000385">
    <property type="entry name" value="MoaA_NifB_PqqE_Fe-S-bd_CS"/>
</dbReference>
<dbReference type="PROSITE" id="PS01305">
    <property type="entry name" value="MOAA_NIFB_PQQE"/>
    <property type="match status" value="1"/>
</dbReference>
<keyword evidence="10" id="KW-1185">Reference proteome</keyword>
<protein>
    <submittedName>
        <fullName evidence="9">Radical SAM protein</fullName>
    </submittedName>
</protein>
<dbReference type="SFLD" id="SFLDS00029">
    <property type="entry name" value="Radical_SAM"/>
    <property type="match status" value="1"/>
</dbReference>
<dbReference type="NCBIfam" id="TIGR04085">
    <property type="entry name" value="rSAM_more_4Fe4S"/>
    <property type="match status" value="1"/>
</dbReference>
<name>A0A9X2MJR8_9FIRM</name>
<dbReference type="GO" id="GO:0051539">
    <property type="term" value="F:4 iron, 4 sulfur cluster binding"/>
    <property type="evidence" value="ECO:0007669"/>
    <property type="project" value="UniProtKB-KW"/>
</dbReference>
<keyword evidence="2" id="KW-0004">4Fe-4S</keyword>
<dbReference type="GO" id="GO:0006783">
    <property type="term" value="P:heme biosynthetic process"/>
    <property type="evidence" value="ECO:0007669"/>
    <property type="project" value="TreeGrafter"/>
</dbReference>
<gene>
    <name evidence="9" type="ORF">NSA23_14535</name>
</gene>
<dbReference type="InterPro" id="IPR007197">
    <property type="entry name" value="rSAM"/>
</dbReference>
<keyword evidence="7" id="KW-0411">Iron-sulfur</keyword>
<dbReference type="AlphaFoldDB" id="A0A9X2MJR8"/>
<dbReference type="EMBL" id="JANJZL010000015">
    <property type="protein sequence ID" value="MCR2045318.1"/>
    <property type="molecule type" value="Genomic_DNA"/>
</dbReference>
<dbReference type="RefSeq" id="WP_042683254.1">
    <property type="nucleotide sequence ID" value="NZ_CABKTM010000074.1"/>
</dbReference>
<dbReference type="PANTHER" id="PTHR11228">
    <property type="entry name" value="RADICAL SAM DOMAIN PROTEIN"/>
    <property type="match status" value="1"/>
</dbReference>
<comment type="caution">
    <text evidence="9">The sequence shown here is derived from an EMBL/GenBank/DDBJ whole genome shotgun (WGS) entry which is preliminary data.</text>
</comment>
<accession>A0A9X2MJR8</accession>
<reference evidence="9" key="1">
    <citation type="submission" date="2022-07" db="EMBL/GenBank/DDBJ databases">
        <title>Enhanced cultured diversity of the mouse gut microbiota enables custom-made synthetic communities.</title>
        <authorList>
            <person name="Afrizal A."/>
        </authorList>
    </citation>
    <scope>NUCLEOTIDE SEQUENCE</scope>
    <source>
        <strain evidence="9">DSM 29482</strain>
    </source>
</reference>
<organism evidence="9 10">
    <name type="scientific">Anaerosalibacter massiliensis</name>
    <dbReference type="NCBI Taxonomy" id="1347392"/>
    <lineage>
        <taxon>Bacteria</taxon>
        <taxon>Bacillati</taxon>
        <taxon>Bacillota</taxon>
        <taxon>Tissierellia</taxon>
        <taxon>Tissierellales</taxon>
        <taxon>Sporanaerobacteraceae</taxon>
        <taxon>Anaerosalibacter</taxon>
    </lineage>
</organism>
<evidence type="ECO:0000256" key="5">
    <source>
        <dbReference type="ARBA" id="ARBA00023002"/>
    </source>
</evidence>
<dbReference type="GO" id="GO:0016491">
    <property type="term" value="F:oxidoreductase activity"/>
    <property type="evidence" value="ECO:0007669"/>
    <property type="project" value="UniProtKB-KW"/>
</dbReference>
<keyword evidence="6" id="KW-0408">Iron</keyword>
<dbReference type="OrthoDB" id="9763993at2"/>
<dbReference type="GO" id="GO:0046872">
    <property type="term" value="F:metal ion binding"/>
    <property type="evidence" value="ECO:0007669"/>
    <property type="project" value="UniProtKB-KW"/>
</dbReference>
<dbReference type="PROSITE" id="PS51918">
    <property type="entry name" value="RADICAL_SAM"/>
    <property type="match status" value="1"/>
</dbReference>
<keyword evidence="5" id="KW-0560">Oxidoreductase</keyword>
<keyword evidence="4" id="KW-0479">Metal-binding</keyword>
<evidence type="ECO:0000313" key="9">
    <source>
        <dbReference type="EMBL" id="MCR2045318.1"/>
    </source>
</evidence>
<evidence type="ECO:0000256" key="6">
    <source>
        <dbReference type="ARBA" id="ARBA00023004"/>
    </source>
</evidence>
<comment type="cofactor">
    <cofactor evidence="1">
        <name>[4Fe-4S] cluster</name>
        <dbReference type="ChEBI" id="CHEBI:49883"/>
    </cofactor>
</comment>
<dbReference type="SFLD" id="SFLDG01386">
    <property type="entry name" value="main_SPASM_domain-containing"/>
    <property type="match status" value="1"/>
</dbReference>
<dbReference type="Gene3D" id="3.20.20.70">
    <property type="entry name" value="Aldolase class I"/>
    <property type="match status" value="1"/>
</dbReference>
<dbReference type="InterPro" id="IPR023885">
    <property type="entry name" value="4Fe4S-binding_SPASM_dom"/>
</dbReference>
<keyword evidence="3" id="KW-0949">S-adenosyl-L-methionine</keyword>
<dbReference type="InterPro" id="IPR050377">
    <property type="entry name" value="Radical_SAM_PqqE_MftC-like"/>
</dbReference>
<dbReference type="CDD" id="cd01335">
    <property type="entry name" value="Radical_SAM"/>
    <property type="match status" value="1"/>
</dbReference>
<evidence type="ECO:0000256" key="4">
    <source>
        <dbReference type="ARBA" id="ARBA00022723"/>
    </source>
</evidence>
<proteinExistence type="predicted"/>
<dbReference type="SFLD" id="SFLDG01067">
    <property type="entry name" value="SPASM/twitch_domain_containing"/>
    <property type="match status" value="1"/>
</dbReference>
<evidence type="ECO:0000256" key="7">
    <source>
        <dbReference type="ARBA" id="ARBA00023014"/>
    </source>
</evidence>
<evidence type="ECO:0000256" key="2">
    <source>
        <dbReference type="ARBA" id="ARBA00022485"/>
    </source>
</evidence>
<evidence type="ECO:0000313" key="10">
    <source>
        <dbReference type="Proteomes" id="UP001142078"/>
    </source>
</evidence>